<name>A0A9P6DKE9_PLEER</name>
<sequence length="161" mass="17968">MLPLELITKVVAFLDDPPRSKEEWENDSWPDRNNRRRISPSLFACSLSATGIRSSTHLLSFISQHLSSAHSFSNFVCPSTQRLERQFQDGWAPASGITSLLASTSLTRLTLMGWDRGNNVSDLRLISSACSASLGHLTITRYNHRGIDSRRPSGRMFESSS</sequence>
<comment type="caution">
    <text evidence="1">The sequence shown here is derived from an EMBL/GenBank/DDBJ whole genome shotgun (WGS) entry which is preliminary data.</text>
</comment>
<gene>
    <name evidence="1" type="ORF">BDN71DRAFT_1501834</name>
</gene>
<dbReference type="EMBL" id="MU154526">
    <property type="protein sequence ID" value="KAF9500620.1"/>
    <property type="molecule type" value="Genomic_DNA"/>
</dbReference>
<organism evidence="1 2">
    <name type="scientific">Pleurotus eryngii</name>
    <name type="common">Boletus of the steppes</name>
    <dbReference type="NCBI Taxonomy" id="5323"/>
    <lineage>
        <taxon>Eukaryota</taxon>
        <taxon>Fungi</taxon>
        <taxon>Dikarya</taxon>
        <taxon>Basidiomycota</taxon>
        <taxon>Agaricomycotina</taxon>
        <taxon>Agaricomycetes</taxon>
        <taxon>Agaricomycetidae</taxon>
        <taxon>Agaricales</taxon>
        <taxon>Pleurotineae</taxon>
        <taxon>Pleurotaceae</taxon>
        <taxon>Pleurotus</taxon>
    </lineage>
</organism>
<protein>
    <submittedName>
        <fullName evidence="1">Uncharacterized protein</fullName>
    </submittedName>
</protein>
<accession>A0A9P6DKE9</accession>
<proteinExistence type="predicted"/>
<evidence type="ECO:0000313" key="1">
    <source>
        <dbReference type="EMBL" id="KAF9500620.1"/>
    </source>
</evidence>
<dbReference type="Proteomes" id="UP000807025">
    <property type="component" value="Unassembled WGS sequence"/>
</dbReference>
<reference evidence="1" key="1">
    <citation type="submission" date="2020-11" db="EMBL/GenBank/DDBJ databases">
        <authorList>
            <consortium name="DOE Joint Genome Institute"/>
            <person name="Ahrendt S."/>
            <person name="Riley R."/>
            <person name="Andreopoulos W."/>
            <person name="Labutti K."/>
            <person name="Pangilinan J."/>
            <person name="Ruiz-Duenas F.J."/>
            <person name="Barrasa J.M."/>
            <person name="Sanchez-Garcia M."/>
            <person name="Camarero S."/>
            <person name="Miyauchi S."/>
            <person name="Serrano A."/>
            <person name="Linde D."/>
            <person name="Babiker R."/>
            <person name="Drula E."/>
            <person name="Ayuso-Fernandez I."/>
            <person name="Pacheco R."/>
            <person name="Padilla G."/>
            <person name="Ferreira P."/>
            <person name="Barriuso J."/>
            <person name="Kellner H."/>
            <person name="Castanera R."/>
            <person name="Alfaro M."/>
            <person name="Ramirez L."/>
            <person name="Pisabarro A.G."/>
            <person name="Kuo A."/>
            <person name="Tritt A."/>
            <person name="Lipzen A."/>
            <person name="He G."/>
            <person name="Yan M."/>
            <person name="Ng V."/>
            <person name="Cullen D."/>
            <person name="Martin F."/>
            <person name="Rosso M.-N."/>
            <person name="Henrissat B."/>
            <person name="Hibbett D."/>
            <person name="Martinez A.T."/>
            <person name="Grigoriev I.V."/>
        </authorList>
    </citation>
    <scope>NUCLEOTIDE SEQUENCE</scope>
    <source>
        <strain evidence="1">ATCC 90797</strain>
    </source>
</reference>
<keyword evidence="2" id="KW-1185">Reference proteome</keyword>
<evidence type="ECO:0000313" key="2">
    <source>
        <dbReference type="Proteomes" id="UP000807025"/>
    </source>
</evidence>
<dbReference type="AlphaFoldDB" id="A0A9P6DKE9"/>